<organism evidence="1 2">
    <name type="scientific">Marinoscillum furvescens DSM 4134</name>
    <dbReference type="NCBI Taxonomy" id="1122208"/>
    <lineage>
        <taxon>Bacteria</taxon>
        <taxon>Pseudomonadati</taxon>
        <taxon>Bacteroidota</taxon>
        <taxon>Cytophagia</taxon>
        <taxon>Cytophagales</taxon>
        <taxon>Reichenbachiellaceae</taxon>
        <taxon>Marinoscillum</taxon>
    </lineage>
</organism>
<dbReference type="Proteomes" id="UP000256779">
    <property type="component" value="Unassembled WGS sequence"/>
</dbReference>
<protein>
    <recommendedName>
        <fullName evidence="3">LVIVD repeat-containing protein</fullName>
    </recommendedName>
</protein>
<dbReference type="AlphaFoldDB" id="A0A3D9L1P1"/>
<dbReference type="EMBL" id="QREG01000011">
    <property type="protein sequence ID" value="RED97976.1"/>
    <property type="molecule type" value="Genomic_DNA"/>
</dbReference>
<evidence type="ECO:0008006" key="3">
    <source>
        <dbReference type="Google" id="ProtNLM"/>
    </source>
</evidence>
<evidence type="ECO:0000313" key="2">
    <source>
        <dbReference type="Proteomes" id="UP000256779"/>
    </source>
</evidence>
<reference evidence="1 2" key="1">
    <citation type="submission" date="2018-07" db="EMBL/GenBank/DDBJ databases">
        <title>Genomic Encyclopedia of Type Strains, Phase IV (KMG-IV): sequencing the most valuable type-strain genomes for metagenomic binning, comparative biology and taxonomic classification.</title>
        <authorList>
            <person name="Goeker M."/>
        </authorList>
    </citation>
    <scope>NUCLEOTIDE SEQUENCE [LARGE SCALE GENOMIC DNA]</scope>
    <source>
        <strain evidence="1 2">DSM 4134</strain>
    </source>
</reference>
<accession>A0A3D9L1P1</accession>
<dbReference type="OrthoDB" id="853480at2"/>
<name>A0A3D9L1P1_MARFU</name>
<dbReference type="RefSeq" id="WP_147302945.1">
    <property type="nucleotide sequence ID" value="NZ_QREG01000011.1"/>
</dbReference>
<proteinExistence type="predicted"/>
<keyword evidence="2" id="KW-1185">Reference proteome</keyword>
<gene>
    <name evidence="1" type="ORF">C7460_111117</name>
</gene>
<comment type="caution">
    <text evidence="1">The sequence shown here is derived from an EMBL/GenBank/DDBJ whole genome shotgun (WGS) entry which is preliminary data.</text>
</comment>
<dbReference type="PROSITE" id="PS51257">
    <property type="entry name" value="PROKAR_LIPOPROTEIN"/>
    <property type="match status" value="1"/>
</dbReference>
<evidence type="ECO:0000313" key="1">
    <source>
        <dbReference type="EMBL" id="RED97976.1"/>
    </source>
</evidence>
<sequence>MRVLISSLLMAGSLLIGCTDSFEPDFEQESVMGFKPIYADGDQQLALESARAIELAGKIYAYQNLLFVNEVGKGVHIFDNTDPKNPTNLRFLSIPGNNDVAIKKGVMYADSYNDLLALEVTQDTVLLLKRIESVMGFSEEYPFENNSYFECVDPEKGKVVGWERTELEKPKCYRP</sequence>